<gene>
    <name evidence="13" type="primary">LOC117146764</name>
</gene>
<feature type="compositionally biased region" description="Basic and acidic residues" evidence="9">
    <location>
        <begin position="1"/>
        <end position="15"/>
    </location>
</feature>
<evidence type="ECO:0000256" key="4">
    <source>
        <dbReference type="ARBA" id="ARBA00022833"/>
    </source>
</evidence>
<dbReference type="GO" id="GO:0005634">
    <property type="term" value="C:nucleus"/>
    <property type="evidence" value="ECO:0007669"/>
    <property type="project" value="UniProtKB-SubCell"/>
</dbReference>
<feature type="region of interest" description="Disordered" evidence="9">
    <location>
        <begin position="107"/>
        <end position="174"/>
    </location>
</feature>
<feature type="compositionally biased region" description="Low complexity" evidence="9">
    <location>
        <begin position="1207"/>
        <end position="1217"/>
    </location>
</feature>
<dbReference type="InterPro" id="IPR001660">
    <property type="entry name" value="SAM"/>
</dbReference>
<dbReference type="Pfam" id="PF00536">
    <property type="entry name" value="SAM_1"/>
    <property type="match status" value="1"/>
</dbReference>
<keyword evidence="3 7" id="KW-0863">Zinc-finger</keyword>
<feature type="coiled-coil region" evidence="8">
    <location>
        <begin position="808"/>
        <end position="864"/>
    </location>
</feature>
<keyword evidence="2" id="KW-0479">Metal-binding</keyword>
<dbReference type="SUPFAM" id="SSF47769">
    <property type="entry name" value="SAM/Pointed domain"/>
    <property type="match status" value="1"/>
</dbReference>
<feature type="region of interest" description="Disordered" evidence="9">
    <location>
        <begin position="251"/>
        <end position="290"/>
    </location>
</feature>
<proteinExistence type="predicted"/>
<feature type="compositionally biased region" description="Low complexity" evidence="9">
    <location>
        <begin position="119"/>
        <end position="139"/>
    </location>
</feature>
<dbReference type="CDD" id="cd09577">
    <property type="entry name" value="SAM_Ph1_2_3"/>
    <property type="match status" value="1"/>
</dbReference>
<feature type="region of interest" description="Disordered" evidence="9">
    <location>
        <begin position="1261"/>
        <end position="1291"/>
    </location>
</feature>
<evidence type="ECO:0000313" key="12">
    <source>
        <dbReference type="Proteomes" id="UP000515162"/>
    </source>
</evidence>
<dbReference type="RefSeq" id="XP_033169156.1">
    <property type="nucleotide sequence ID" value="XM_033313265.1"/>
</dbReference>
<feature type="region of interest" description="Disordered" evidence="9">
    <location>
        <begin position="1"/>
        <end position="85"/>
    </location>
</feature>
<evidence type="ECO:0000256" key="1">
    <source>
        <dbReference type="ARBA" id="ARBA00004123"/>
    </source>
</evidence>
<dbReference type="Gene3D" id="1.10.150.50">
    <property type="entry name" value="Transcription Factor, Ets-1"/>
    <property type="match status" value="1"/>
</dbReference>
<dbReference type="InterPro" id="IPR013761">
    <property type="entry name" value="SAM/pointed_sf"/>
</dbReference>
<evidence type="ECO:0000256" key="8">
    <source>
        <dbReference type="SAM" id="Coils"/>
    </source>
</evidence>
<evidence type="ECO:0000259" key="10">
    <source>
        <dbReference type="PROSITE" id="PS50105"/>
    </source>
</evidence>
<dbReference type="PROSITE" id="PS51024">
    <property type="entry name" value="ZF_FCS"/>
    <property type="match status" value="1"/>
</dbReference>
<name>A0A6P8L145_DROMA</name>
<feature type="region of interest" description="Disordered" evidence="9">
    <location>
        <begin position="1109"/>
        <end position="1240"/>
    </location>
</feature>
<evidence type="ECO:0000256" key="7">
    <source>
        <dbReference type="PROSITE-ProRule" id="PRU00367"/>
    </source>
</evidence>
<feature type="compositionally biased region" description="Polar residues" evidence="9">
    <location>
        <begin position="18"/>
        <end position="31"/>
    </location>
</feature>
<keyword evidence="5" id="KW-0238">DNA-binding</keyword>
<feature type="compositionally biased region" description="Low complexity" evidence="9">
    <location>
        <begin position="1226"/>
        <end position="1240"/>
    </location>
</feature>
<dbReference type="Proteomes" id="UP000515162">
    <property type="component" value="Chromosome X"/>
</dbReference>
<evidence type="ECO:0000256" key="6">
    <source>
        <dbReference type="ARBA" id="ARBA00023242"/>
    </source>
</evidence>
<dbReference type="GO" id="GO:0008270">
    <property type="term" value="F:zinc ion binding"/>
    <property type="evidence" value="ECO:0007669"/>
    <property type="project" value="UniProtKB-KW"/>
</dbReference>
<feature type="compositionally biased region" description="Low complexity" evidence="9">
    <location>
        <begin position="60"/>
        <end position="80"/>
    </location>
</feature>
<feature type="compositionally biased region" description="Polar residues" evidence="9">
    <location>
        <begin position="154"/>
        <end position="174"/>
    </location>
</feature>
<dbReference type="SMART" id="SM00454">
    <property type="entry name" value="SAM"/>
    <property type="match status" value="1"/>
</dbReference>
<evidence type="ECO:0000256" key="9">
    <source>
        <dbReference type="SAM" id="MobiDB-lite"/>
    </source>
</evidence>
<feature type="compositionally biased region" description="Gly residues" evidence="9">
    <location>
        <begin position="260"/>
        <end position="271"/>
    </location>
</feature>
<evidence type="ECO:0000256" key="2">
    <source>
        <dbReference type="ARBA" id="ARBA00022723"/>
    </source>
</evidence>
<feature type="domain" description="SAM" evidence="10">
    <location>
        <begin position="1510"/>
        <end position="1574"/>
    </location>
</feature>
<reference evidence="13" key="1">
    <citation type="submission" date="2025-08" db="UniProtKB">
        <authorList>
            <consortium name="RefSeq"/>
        </authorList>
    </citation>
    <scope>IDENTIFICATION</scope>
    <source>
        <strain evidence="13">Mau12</strain>
        <tissue evidence="13">Whole Body</tissue>
    </source>
</reference>
<protein>
    <submittedName>
        <fullName evidence="13">Polyhomeotic-proximal chromatin protein</fullName>
    </submittedName>
</protein>
<dbReference type="InterPro" id="IPR012313">
    <property type="entry name" value="Znf_FCS"/>
</dbReference>
<evidence type="ECO:0000313" key="13">
    <source>
        <dbReference type="RefSeq" id="XP_033169156.1"/>
    </source>
</evidence>
<feature type="coiled-coil region" evidence="8">
    <location>
        <begin position="907"/>
        <end position="934"/>
    </location>
</feature>
<evidence type="ECO:0000259" key="11">
    <source>
        <dbReference type="PROSITE" id="PS51024"/>
    </source>
</evidence>
<feature type="compositionally biased region" description="Low complexity" evidence="9">
    <location>
        <begin position="1261"/>
        <end position="1290"/>
    </location>
</feature>
<dbReference type="GeneID" id="117146764"/>
<dbReference type="InterPro" id="IPR038603">
    <property type="entry name" value="Znf_FCS_sf"/>
</dbReference>
<feature type="compositionally biased region" description="Polar residues" evidence="9">
    <location>
        <begin position="1186"/>
        <end position="1206"/>
    </location>
</feature>
<accession>A0A6P8L145</accession>
<feature type="domain" description="FCS-type" evidence="11">
    <location>
        <begin position="1353"/>
        <end position="1386"/>
    </location>
</feature>
<keyword evidence="6" id="KW-0539">Nucleus</keyword>
<comment type="subcellular location">
    <subcellularLocation>
        <location evidence="1">Nucleus</location>
    </subcellularLocation>
</comment>
<feature type="coiled-coil region" evidence="8">
    <location>
        <begin position="422"/>
        <end position="457"/>
    </location>
</feature>
<dbReference type="GO" id="GO:0003677">
    <property type="term" value="F:DNA binding"/>
    <property type="evidence" value="ECO:0007669"/>
    <property type="project" value="UniProtKB-KW"/>
</dbReference>
<dbReference type="PROSITE" id="PS50105">
    <property type="entry name" value="SAM_DOMAIN"/>
    <property type="match status" value="1"/>
</dbReference>
<keyword evidence="8" id="KW-0175">Coiled coil</keyword>
<organism evidence="12 13">
    <name type="scientific">Drosophila mauritiana</name>
    <name type="common">Fruit fly</name>
    <dbReference type="NCBI Taxonomy" id="7226"/>
    <lineage>
        <taxon>Eukaryota</taxon>
        <taxon>Metazoa</taxon>
        <taxon>Ecdysozoa</taxon>
        <taxon>Arthropoda</taxon>
        <taxon>Hexapoda</taxon>
        <taxon>Insecta</taxon>
        <taxon>Pterygota</taxon>
        <taxon>Neoptera</taxon>
        <taxon>Endopterygota</taxon>
        <taxon>Diptera</taxon>
        <taxon>Brachycera</taxon>
        <taxon>Muscomorpha</taxon>
        <taxon>Ephydroidea</taxon>
        <taxon>Drosophilidae</taxon>
        <taxon>Drosophila</taxon>
        <taxon>Sophophora</taxon>
    </lineage>
</organism>
<sequence length="1586" mass="167089">MDRRALKFMQKRADTESDTTTPVSATASQGIPASAILAGSTLPLKDNSNIREKPLHHNYNHNNNNSSQHTHSHQQQQQQQVGGKQLERPLKCLETLAQKAGITFDEKYDVASPPHPGIAQQQATSGTGPATGSGSVTPTSHRHGTPPTGRRQTHTPSTPNRPSAPSTPNTNCNSIARHTSLTLEKAQNPGQQVAATTTVPLQISPEQLQQFYASNPYAIQVKQEFPTHTTSGSGTELKHATNIMDVQQQLQLQQQLSEASGGGAASAGAGGAASPANSQQSQQQQHSTAISTMSPMQLAAATGGVGGDWTQGRTVQLMQPSTSFLYPQMIVSGNLLHPGGLGQQPIQVITAGKPFQGNGPQMLTTTTQNAKQMIGGQAGFAGGNYATCIPTNHNQSPQTVLFSPMNVISPQQQQNLLQSMAAAAQQQQLTQQQQQFNQQQQQQLTQQQQQLTAALAKVGVDAQGKLAQKVVQKVTTTSSAVQAATGPGSAGSTQTQQVQQVQQQQQQTTQTTQQCVQVSQSTLPVGVGGQSVQTAQLLNAGQAQQMQIPWFLQNAAGLQPFGPNQIILRNQPDGTQGMFIQQQPATQTLQTQQNQIIQCNVTQTPTKARTQLDALAPKQQQQQVGTTNQTQQQQLAVATAQLQQQQHQLTAAALQRPGAPIMPHNGTQVRPASSVSTQTAQNQSLLKAKMRNKQQPVRPALATLKTEIGQVAGQNKVVGHLTTVQQQQQATNLQQVVNAAGNKMVVMSTTGTPITLQNGQTLHAATAAGVDKQQQQLQLIQKQQILQQQMLQQQIAAIQMQQQAAVQAQQQQQQQVSQQQQVNAQQQQAVAQQQQAVAQAQQQQREQQQQVAQAQAQHQQALANATQQILQVAPNQFITSHQQQQQQQLHNQLIQQQLQQQAQAQVQAQVQAQAQQQQQQREQQQNIIQQIVVQQSAGVTSQQQQQQQQHQQSGQLQLSSVPFSVSSSTTPAGIATSSALQAALSASGAIFQTAKPGTCSSSSPTSSVVTITNQSSTPLVTSSTVTNLQQAQSQSAQVHQHQQLISATIAGGTQQQPQGPPLLTPTTNPILAMTSMMNATVGHLSTAPPVTVSVTSTAVTSSPGQLVLLSTASSGGGGSIPATPTKETPSKGPTATLVPIGSPKTPVTAKDTCTTPKSSTPATVSASVEASSSTGEALSNGDASDRSSTPSKGATTPTSKQSNAVQPPSSTTPSSVSGKEEPKLATSGSLTSATSTSTTTTITNGIGVARTTASTMAVSTASTTTTSSGTFTTSCTSTTTTTTSGISNGSKDLPKAMIKPNVLTHVIDGFIIQEANEPFPVTRQRYADKDVSDEPPKKKATMQEDIKLSGIASAPGSDMVACEQCGKMEHKAKLKRKRYCSPGCSRQAKNCIGGVGSGETNGLETGGIVGVDAMALVDRLDEAMAEEKMQTEATPKLSESFPILGASTEVPPMSLPVQAAISASSPLAMPLGSPLSVALPTLAPLSVVTPGATPKSSEVNGTDRPPISSWSVDDVSNFIRELPGCQDYVDDFIQQEIDGQALLLLKEKHLVNAMGMKLGPALKIVAKVESIKEVPPPGEAKDPGAQ</sequence>
<keyword evidence="12" id="KW-1185">Reference proteome</keyword>
<feature type="compositionally biased region" description="Low complexity" evidence="9">
    <location>
        <begin position="272"/>
        <end position="285"/>
    </location>
</feature>
<evidence type="ECO:0000256" key="3">
    <source>
        <dbReference type="ARBA" id="ARBA00022771"/>
    </source>
</evidence>
<dbReference type="Gene3D" id="3.30.60.160">
    <property type="match status" value="1"/>
</dbReference>
<feature type="compositionally biased region" description="Low complexity" evidence="9">
    <location>
        <begin position="1154"/>
        <end position="1177"/>
    </location>
</feature>
<evidence type="ECO:0000256" key="5">
    <source>
        <dbReference type="ARBA" id="ARBA00023125"/>
    </source>
</evidence>
<keyword evidence="4" id="KW-0862">Zinc</keyword>